<dbReference type="PROSITE" id="PS50929">
    <property type="entry name" value="ABC_TM1F"/>
    <property type="match status" value="1"/>
</dbReference>
<evidence type="ECO:0000256" key="6">
    <source>
        <dbReference type="ARBA" id="ARBA00023136"/>
    </source>
</evidence>
<dbReference type="FunFam" id="3.40.50.300:FF:000218">
    <property type="entry name" value="Multidrug ABC transporter ATP-binding protein"/>
    <property type="match status" value="1"/>
</dbReference>
<proteinExistence type="predicted"/>
<dbReference type="Gene3D" id="1.20.1560.10">
    <property type="entry name" value="ABC transporter type 1, transmembrane domain"/>
    <property type="match status" value="1"/>
</dbReference>
<evidence type="ECO:0000256" key="4">
    <source>
        <dbReference type="ARBA" id="ARBA00022840"/>
    </source>
</evidence>
<keyword evidence="11" id="KW-1185">Reference proteome</keyword>
<dbReference type="GO" id="GO:0015421">
    <property type="term" value="F:ABC-type oligopeptide transporter activity"/>
    <property type="evidence" value="ECO:0007669"/>
    <property type="project" value="TreeGrafter"/>
</dbReference>
<dbReference type="InterPro" id="IPR017871">
    <property type="entry name" value="ABC_transporter-like_CS"/>
</dbReference>
<dbReference type="InterPro" id="IPR011527">
    <property type="entry name" value="ABC1_TM_dom"/>
</dbReference>
<dbReference type="PROSITE" id="PS00211">
    <property type="entry name" value="ABC_TRANSPORTER_1"/>
    <property type="match status" value="1"/>
</dbReference>
<feature type="transmembrane region" description="Helical" evidence="7">
    <location>
        <begin position="166"/>
        <end position="184"/>
    </location>
</feature>
<protein>
    <recommendedName>
        <fullName evidence="12">ABC transporter ATP-binding protein</fullName>
    </recommendedName>
</protein>
<keyword evidence="2 7" id="KW-0812">Transmembrane</keyword>
<evidence type="ECO:0000313" key="11">
    <source>
        <dbReference type="Proteomes" id="UP000011758"/>
    </source>
</evidence>
<dbReference type="Proteomes" id="UP000011758">
    <property type="component" value="Unassembled WGS sequence"/>
</dbReference>
<accession>M2Q327</accession>
<feature type="transmembrane region" description="Helical" evidence="7">
    <location>
        <begin position="283"/>
        <end position="304"/>
    </location>
</feature>
<feature type="domain" description="ABC transmembrane type-1" evidence="9">
    <location>
        <begin position="28"/>
        <end position="309"/>
    </location>
</feature>
<dbReference type="GO" id="GO:0016887">
    <property type="term" value="F:ATP hydrolysis activity"/>
    <property type="evidence" value="ECO:0007669"/>
    <property type="project" value="InterPro"/>
</dbReference>
<evidence type="ECO:0000313" key="10">
    <source>
        <dbReference type="EMBL" id="EMD16656.1"/>
    </source>
</evidence>
<dbReference type="AlphaFoldDB" id="M2Q327"/>
<dbReference type="GO" id="GO:0005886">
    <property type="term" value="C:plasma membrane"/>
    <property type="evidence" value="ECO:0007669"/>
    <property type="project" value="UniProtKB-SubCell"/>
</dbReference>
<evidence type="ECO:0000259" key="9">
    <source>
        <dbReference type="PROSITE" id="PS50929"/>
    </source>
</evidence>
<dbReference type="BioCyc" id="ECAT999415-HMP:GTTI-1244-MONOMER"/>
<keyword evidence="3" id="KW-0547">Nucleotide-binding</keyword>
<evidence type="ECO:0000256" key="1">
    <source>
        <dbReference type="ARBA" id="ARBA00004651"/>
    </source>
</evidence>
<dbReference type="SMART" id="SM00382">
    <property type="entry name" value="AAA"/>
    <property type="match status" value="1"/>
</dbReference>
<dbReference type="InterPro" id="IPR036640">
    <property type="entry name" value="ABC1_TM_sf"/>
</dbReference>
<dbReference type="STRING" id="999415.HMPREF9943_01210"/>
<evidence type="ECO:0000259" key="8">
    <source>
        <dbReference type="PROSITE" id="PS50893"/>
    </source>
</evidence>
<feature type="transmembrane region" description="Helical" evidence="7">
    <location>
        <begin position="248"/>
        <end position="271"/>
    </location>
</feature>
<feature type="transmembrane region" description="Helical" evidence="7">
    <location>
        <begin position="24"/>
        <end position="46"/>
    </location>
</feature>
<dbReference type="OrthoDB" id="9762778at2"/>
<evidence type="ECO:0000256" key="2">
    <source>
        <dbReference type="ARBA" id="ARBA00022692"/>
    </source>
</evidence>
<dbReference type="SUPFAM" id="SSF90123">
    <property type="entry name" value="ABC transporter transmembrane region"/>
    <property type="match status" value="1"/>
</dbReference>
<evidence type="ECO:0000256" key="7">
    <source>
        <dbReference type="SAM" id="Phobius"/>
    </source>
</evidence>
<keyword evidence="4" id="KW-0067">ATP-binding</keyword>
<evidence type="ECO:0008006" key="12">
    <source>
        <dbReference type="Google" id="ProtNLM"/>
    </source>
</evidence>
<dbReference type="InterPro" id="IPR027417">
    <property type="entry name" value="P-loop_NTPase"/>
</dbReference>
<reference evidence="10 11" key="1">
    <citation type="submission" date="2013-02" db="EMBL/GenBank/DDBJ databases">
        <title>The Genome Sequence of Lactobacillus catenaformis F0143.</title>
        <authorList>
            <consortium name="The Broad Institute Genome Sequencing Platform"/>
            <person name="Earl A."/>
            <person name="Ward D."/>
            <person name="Feldgarden M."/>
            <person name="Gevers D."/>
            <person name="Izard J."/>
            <person name="Blanton J.M."/>
            <person name="Mathney J."/>
            <person name="Dewhirst F.E."/>
            <person name="Young S.K."/>
            <person name="Zeng Q."/>
            <person name="Gargeya S."/>
            <person name="Fitzgerald M."/>
            <person name="Haas B."/>
            <person name="Abouelleil A."/>
            <person name="Alvarado L."/>
            <person name="Arachchi H.M."/>
            <person name="Berlin A."/>
            <person name="Chapman S.B."/>
            <person name="Gearin G."/>
            <person name="Goldberg J."/>
            <person name="Griggs A."/>
            <person name="Gujja S."/>
            <person name="Hansen M."/>
            <person name="Heiman D."/>
            <person name="Howarth C."/>
            <person name="Larimer J."/>
            <person name="Lui A."/>
            <person name="MacDonald P.J.P."/>
            <person name="McCowen C."/>
            <person name="Montmayeur A."/>
            <person name="Murphy C."/>
            <person name="Neiman D."/>
            <person name="Pearson M."/>
            <person name="Priest M."/>
            <person name="Roberts A."/>
            <person name="Saif S."/>
            <person name="Shea T."/>
            <person name="Sisk P."/>
            <person name="Stolte C."/>
            <person name="Sykes S."/>
            <person name="Wortman J."/>
            <person name="Nusbaum C."/>
            <person name="Birren B."/>
        </authorList>
    </citation>
    <scope>NUCLEOTIDE SEQUENCE [LARGE SCALE GENOMIC DNA]</scope>
    <source>
        <strain evidence="10 11">OT 569</strain>
    </source>
</reference>
<feature type="domain" description="ABC transporter" evidence="8">
    <location>
        <begin position="341"/>
        <end position="575"/>
    </location>
</feature>
<dbReference type="SUPFAM" id="SSF52540">
    <property type="entry name" value="P-loop containing nucleoside triphosphate hydrolases"/>
    <property type="match status" value="1"/>
</dbReference>
<dbReference type="InterPro" id="IPR039421">
    <property type="entry name" value="Type_1_exporter"/>
</dbReference>
<keyword evidence="5 7" id="KW-1133">Transmembrane helix</keyword>
<dbReference type="Pfam" id="PF00664">
    <property type="entry name" value="ABC_membrane"/>
    <property type="match status" value="1"/>
</dbReference>
<dbReference type="CDD" id="cd07346">
    <property type="entry name" value="ABC_6TM_exporters"/>
    <property type="match status" value="1"/>
</dbReference>
<evidence type="ECO:0000256" key="5">
    <source>
        <dbReference type="ARBA" id="ARBA00022989"/>
    </source>
</evidence>
<dbReference type="GO" id="GO:0005524">
    <property type="term" value="F:ATP binding"/>
    <property type="evidence" value="ECO:0007669"/>
    <property type="project" value="UniProtKB-KW"/>
</dbReference>
<name>M2Q327_9FIRM</name>
<feature type="transmembrane region" description="Helical" evidence="7">
    <location>
        <begin position="138"/>
        <end position="159"/>
    </location>
</feature>
<dbReference type="Gene3D" id="3.40.50.300">
    <property type="entry name" value="P-loop containing nucleotide triphosphate hydrolases"/>
    <property type="match status" value="1"/>
</dbReference>
<dbReference type="eggNOG" id="COG1132">
    <property type="taxonomic scope" value="Bacteria"/>
</dbReference>
<dbReference type="EMBL" id="AGEJ01000018">
    <property type="protein sequence ID" value="EMD16656.1"/>
    <property type="molecule type" value="Genomic_DNA"/>
</dbReference>
<evidence type="ECO:0000256" key="3">
    <source>
        <dbReference type="ARBA" id="ARBA00022741"/>
    </source>
</evidence>
<dbReference type="PROSITE" id="PS50893">
    <property type="entry name" value="ABC_TRANSPORTER_2"/>
    <property type="match status" value="1"/>
</dbReference>
<dbReference type="InterPro" id="IPR003439">
    <property type="entry name" value="ABC_transporter-like_ATP-bd"/>
</dbReference>
<organism evidence="10 11">
    <name type="scientific">Eggerthia catenaformis OT 569 = DSM 20559</name>
    <dbReference type="NCBI Taxonomy" id="999415"/>
    <lineage>
        <taxon>Bacteria</taxon>
        <taxon>Bacillati</taxon>
        <taxon>Bacillota</taxon>
        <taxon>Erysipelotrichia</taxon>
        <taxon>Erysipelotrichales</taxon>
        <taxon>Coprobacillaceae</taxon>
        <taxon>Eggerthia</taxon>
    </lineage>
</organism>
<comment type="subcellular location">
    <subcellularLocation>
        <location evidence="1">Cell membrane</location>
        <topology evidence="1">Multi-pass membrane protein</topology>
    </subcellularLocation>
</comment>
<dbReference type="PATRIC" id="fig|999415.3.peg.1229"/>
<feature type="transmembrane region" description="Helical" evidence="7">
    <location>
        <begin position="67"/>
        <end position="87"/>
    </location>
</feature>
<comment type="caution">
    <text evidence="10">The sequence shown here is derived from an EMBL/GenBank/DDBJ whole genome shotgun (WGS) entry which is preliminary data.</text>
</comment>
<gene>
    <name evidence="10" type="ORF">HMPREF9943_01210</name>
</gene>
<keyword evidence="6 7" id="KW-0472">Membrane</keyword>
<dbReference type="PANTHER" id="PTHR43394">
    <property type="entry name" value="ATP-DEPENDENT PERMEASE MDL1, MITOCHONDRIAL"/>
    <property type="match status" value="1"/>
</dbReference>
<dbReference type="Pfam" id="PF00005">
    <property type="entry name" value="ABC_tran"/>
    <property type="match status" value="1"/>
</dbReference>
<dbReference type="PANTHER" id="PTHR43394:SF1">
    <property type="entry name" value="ATP-BINDING CASSETTE SUB-FAMILY B MEMBER 10, MITOCHONDRIAL"/>
    <property type="match status" value="1"/>
</dbReference>
<sequence>MDSQTTKKSLLSWITEYSASKKNYYISSVIFAFLGVICSLIPYYFTGRIIEKLINGVNQLSGYQMDIINIFIFWTLRIIFHSFSTALSHKATFTVLANIRKALLIKLMKVPLGDVMSISSGSLKNIIVERVDSMETTLAHIVPEFTANLAAPFLLFIYICTISWKLALASLITLPVAFLCMAAVMKDSAERWENCVVKTKNLNDTAVEYINGIEVIKAFGKSESSYESFTKAAKEGAYCFIDWMKATIIYFTAAMAIAPATLLAVIPVGGIMYLNGHLASTEFIVVIILAMSLMTPLITVMSYGDDLTKANTIFEEIDGILKMKDLSRPMQSLDYPKDTSISLKDIHFSYLKDKEILHGIDIEIKPNTVNAFVGPSGSGKSTIARLIASLWDADSGIIEIGGVNIKNMSLEDYNRQIAYVSQNNYLFNTTIRENIRMGNKNAGDEEVEEAAKKCGCHEFIMSLESGYETLVGNSGGHLSGGERQRISIARAMLKDAPIIILDEATAYTDPENEALIQRSLARITSGKTLIVIAHRLSTIRDASQIIVINNGQVDSRGTHEELLAMNGLYKKMWLAHIDGKDSDEEVYHD</sequence>
<dbReference type="InterPro" id="IPR003593">
    <property type="entry name" value="AAA+_ATPase"/>
</dbReference>
<dbReference type="RefSeq" id="WP_004803130.1">
    <property type="nucleotide sequence ID" value="NZ_KB446648.1"/>
</dbReference>